<gene>
    <name evidence="1" type="ORF">K493DRAFT_412520</name>
</gene>
<keyword evidence="2" id="KW-1185">Reference proteome</keyword>
<name>A0A1Y1WU25_9FUNG</name>
<accession>A0A1Y1WU25</accession>
<comment type="caution">
    <text evidence="1">The sequence shown here is derived from an EMBL/GenBank/DDBJ whole genome shotgun (WGS) entry which is preliminary data.</text>
</comment>
<dbReference type="Proteomes" id="UP000193498">
    <property type="component" value="Unassembled WGS sequence"/>
</dbReference>
<proteinExistence type="predicted"/>
<dbReference type="AlphaFoldDB" id="A0A1Y1WU25"/>
<dbReference type="EMBL" id="MCFE01000903">
    <property type="protein sequence ID" value="ORX77039.1"/>
    <property type="molecule type" value="Genomic_DNA"/>
</dbReference>
<dbReference type="InParanoid" id="A0A1Y1WU25"/>
<reference evidence="1 2" key="1">
    <citation type="submission" date="2016-07" db="EMBL/GenBank/DDBJ databases">
        <title>Pervasive Adenine N6-methylation of Active Genes in Fungi.</title>
        <authorList>
            <consortium name="DOE Joint Genome Institute"/>
            <person name="Mondo S.J."/>
            <person name="Dannebaum R.O."/>
            <person name="Kuo R.C."/>
            <person name="Labutti K."/>
            <person name="Haridas S."/>
            <person name="Kuo A."/>
            <person name="Salamov A."/>
            <person name="Ahrendt S.R."/>
            <person name="Lipzen A."/>
            <person name="Sullivan W."/>
            <person name="Andreopoulos W.B."/>
            <person name="Clum A."/>
            <person name="Lindquist E."/>
            <person name="Daum C."/>
            <person name="Ramamoorthy G.K."/>
            <person name="Gryganskyi A."/>
            <person name="Culley D."/>
            <person name="Magnuson J.K."/>
            <person name="James T.Y."/>
            <person name="O'Malley M.A."/>
            <person name="Stajich J.E."/>
            <person name="Spatafora J.W."/>
            <person name="Visel A."/>
            <person name="Grigoriev I.V."/>
        </authorList>
    </citation>
    <scope>NUCLEOTIDE SEQUENCE [LARGE SCALE GENOMIC DNA]</scope>
    <source>
        <strain evidence="1 2">CBS 931.73</strain>
    </source>
</reference>
<organism evidence="1 2">
    <name type="scientific">Basidiobolus meristosporus CBS 931.73</name>
    <dbReference type="NCBI Taxonomy" id="1314790"/>
    <lineage>
        <taxon>Eukaryota</taxon>
        <taxon>Fungi</taxon>
        <taxon>Fungi incertae sedis</taxon>
        <taxon>Zoopagomycota</taxon>
        <taxon>Entomophthoromycotina</taxon>
        <taxon>Basidiobolomycetes</taxon>
        <taxon>Basidiobolales</taxon>
        <taxon>Basidiobolaceae</taxon>
        <taxon>Basidiobolus</taxon>
    </lineage>
</organism>
<evidence type="ECO:0000313" key="2">
    <source>
        <dbReference type="Proteomes" id="UP000193498"/>
    </source>
</evidence>
<protein>
    <submittedName>
        <fullName evidence="1">Uncharacterized protein</fullName>
    </submittedName>
</protein>
<sequence length="90" mass="9772">MMCGWDAFGRPIILGRSHMSVSSDDPDLDEADGGELMRDLTCLTNVFSEQGRVYLNRSYGRPLAPASSSAESVATEAGLVKKVGERDETF</sequence>
<evidence type="ECO:0000313" key="1">
    <source>
        <dbReference type="EMBL" id="ORX77039.1"/>
    </source>
</evidence>